<evidence type="ECO:0000259" key="2">
    <source>
        <dbReference type="Pfam" id="PF25023"/>
    </source>
</evidence>
<dbReference type="NCBIfam" id="TIGR03696">
    <property type="entry name" value="Rhs_assc_core"/>
    <property type="match status" value="1"/>
</dbReference>
<sequence length="281" mass="30584">MTYQHTDALGSPVATTNAAGQVVERTQYEPYGTAIGKTVDGIGYTGHAMDGGTGLIYMQQRFYDPQLGMMLSVDPVTAYDKPITNFCRYCYARNNPYKFVDPDGNEGKVAWLVKLTADGMRKLGRITQEQAVLARRAEQNVVADRRQVASQIETAAHGGRDGQLKHAAHELEDGSKGLPHYQVEGKLGHTFWGKLSVATIAAAGALDQVAEAAEYMPDPAPRPAEQSDVSRWNNAMGAISDATGVPMPGVKMGQDGGFQGYFRVEGRLDSKRLSEELDKKR</sequence>
<dbReference type="EMBL" id="CP096142">
    <property type="protein sequence ID" value="UXA64339.1"/>
    <property type="molecule type" value="Genomic_DNA"/>
</dbReference>
<dbReference type="InterPro" id="IPR022385">
    <property type="entry name" value="Rhs_assc_core"/>
</dbReference>
<dbReference type="Gene3D" id="2.180.10.10">
    <property type="entry name" value="RHS repeat-associated core"/>
    <property type="match status" value="1"/>
</dbReference>
<dbReference type="GeneID" id="75152773"/>
<dbReference type="PANTHER" id="PTHR32305">
    <property type="match status" value="1"/>
</dbReference>
<keyword evidence="1" id="KW-0677">Repeat</keyword>
<dbReference type="InterPro" id="IPR050708">
    <property type="entry name" value="T6SS_VgrG/RHS"/>
</dbReference>
<dbReference type="RefSeq" id="WP_252162106.1">
    <property type="nucleotide sequence ID" value="NZ_CP094827.1"/>
</dbReference>
<evidence type="ECO:0000313" key="3">
    <source>
        <dbReference type="EMBL" id="UXA64339.1"/>
    </source>
</evidence>
<dbReference type="PANTHER" id="PTHR32305:SF15">
    <property type="entry name" value="PROTEIN RHSA-RELATED"/>
    <property type="match status" value="1"/>
</dbReference>
<dbReference type="InterPro" id="IPR056823">
    <property type="entry name" value="TEN-like_YD-shell"/>
</dbReference>
<feature type="domain" description="Teneurin-like YD-shell" evidence="2">
    <location>
        <begin position="5"/>
        <end position="99"/>
    </location>
</feature>
<proteinExistence type="predicted"/>
<name>A0A9Q9IX50_9XANT</name>
<organism evidence="3 4">
    <name type="scientific">Xanthomonas prunicola</name>
    <dbReference type="NCBI Taxonomy" id="2053930"/>
    <lineage>
        <taxon>Bacteria</taxon>
        <taxon>Pseudomonadati</taxon>
        <taxon>Pseudomonadota</taxon>
        <taxon>Gammaproteobacteria</taxon>
        <taxon>Lysobacterales</taxon>
        <taxon>Lysobacteraceae</taxon>
        <taxon>Xanthomonas</taxon>
    </lineage>
</organism>
<evidence type="ECO:0000256" key="1">
    <source>
        <dbReference type="ARBA" id="ARBA00022737"/>
    </source>
</evidence>
<gene>
    <name evidence="3" type="ORF">M0D43_15425</name>
</gene>
<dbReference type="AlphaFoldDB" id="A0A9Q9IX50"/>
<protein>
    <submittedName>
        <fullName evidence="3">RHS repeat-associated core domain-containing protein</fullName>
    </submittedName>
</protein>
<dbReference type="Pfam" id="PF25023">
    <property type="entry name" value="TEN_YD-shell"/>
    <property type="match status" value="1"/>
</dbReference>
<evidence type="ECO:0000313" key="4">
    <source>
        <dbReference type="Proteomes" id="UP001058381"/>
    </source>
</evidence>
<reference evidence="3" key="1">
    <citation type="submission" date="2022-04" db="EMBL/GenBank/DDBJ databases">
        <title>Xanthomonas prunicola pv. tritici, a pathogen causing a previously unreported foliar disease of wheat.</title>
        <authorList>
            <person name="Clavijo F."/>
            <person name="Curland R.D."/>
            <person name="Dill-Macky R."/>
            <person name="Pereyra S."/>
            <person name="Roman-Reyna V."/>
            <person name="Siri M.I."/>
        </authorList>
    </citation>
    <scope>NUCLEOTIDE SEQUENCE</scope>
    <source>
        <strain evidence="3">CIX249</strain>
    </source>
</reference>
<accession>A0A9Q9IX50</accession>
<dbReference type="Proteomes" id="UP001058381">
    <property type="component" value="Chromosome"/>
</dbReference>